<feature type="domain" description="PDZ" evidence="8">
    <location>
        <begin position="156"/>
        <end position="243"/>
    </location>
</feature>
<dbReference type="SMART" id="SM00228">
    <property type="entry name" value="PDZ"/>
    <property type="match status" value="3"/>
</dbReference>
<dbReference type="InterPro" id="IPR050614">
    <property type="entry name" value="Synaptic_Scaffolding_LAP-MAGUK"/>
</dbReference>
<comment type="similarity">
    <text evidence="2">Belongs to the MAGUK family.</text>
</comment>
<keyword evidence="3 5" id="KW-0728">SH3 domain</keyword>
<dbReference type="FunFam" id="2.30.42.10:FF:000002">
    <property type="entry name" value="Disks large homolog 4 isoform 2"/>
    <property type="match status" value="1"/>
</dbReference>
<dbReference type="PROSITE" id="PS50106">
    <property type="entry name" value="PDZ"/>
    <property type="match status" value="3"/>
</dbReference>
<dbReference type="Gene3D" id="3.30.63.10">
    <property type="entry name" value="Guanylate Kinase phosphate binding domain"/>
    <property type="match status" value="1"/>
</dbReference>
<dbReference type="GO" id="GO:0045197">
    <property type="term" value="P:establishment or maintenance of epithelial cell apical/basal polarity"/>
    <property type="evidence" value="ECO:0007669"/>
    <property type="project" value="TreeGrafter"/>
</dbReference>
<dbReference type="GO" id="GO:0035255">
    <property type="term" value="F:ionotropic glutamate receptor binding"/>
    <property type="evidence" value="ECO:0007669"/>
    <property type="project" value="TreeGrafter"/>
</dbReference>
<dbReference type="GO" id="GO:0099072">
    <property type="term" value="P:regulation of postsynaptic membrane neurotransmitter receptor levels"/>
    <property type="evidence" value="ECO:0007669"/>
    <property type="project" value="TreeGrafter"/>
</dbReference>
<protein>
    <submittedName>
        <fullName evidence="9">Discs, large homolog 3 (Drosophila)</fullName>
    </submittedName>
</protein>
<dbReference type="InterPro" id="IPR001478">
    <property type="entry name" value="PDZ"/>
</dbReference>
<dbReference type="InterPro" id="IPR027417">
    <property type="entry name" value="P-loop_NTPase"/>
</dbReference>
<dbReference type="AlphaFoldDB" id="A0A672IBQ4"/>
<dbReference type="SUPFAM" id="SSF52540">
    <property type="entry name" value="P-loop containing nucleoside triphosphate hydrolases"/>
    <property type="match status" value="1"/>
</dbReference>
<evidence type="ECO:0000259" key="8">
    <source>
        <dbReference type="PROSITE" id="PS50106"/>
    </source>
</evidence>
<dbReference type="FunFam" id="2.30.42.10:FF:000091">
    <property type="entry name" value="disks large homolog 1 isoform X8"/>
    <property type="match status" value="1"/>
</dbReference>
<dbReference type="SMART" id="SM00072">
    <property type="entry name" value="GuKc"/>
    <property type="match status" value="1"/>
</dbReference>
<feature type="domain" description="PDZ" evidence="8">
    <location>
        <begin position="58"/>
        <end position="148"/>
    </location>
</feature>
<dbReference type="Gene3D" id="2.30.30.40">
    <property type="entry name" value="SH3 Domains"/>
    <property type="match status" value="1"/>
</dbReference>
<reference evidence="9" key="2">
    <citation type="submission" date="2025-08" db="UniProtKB">
        <authorList>
            <consortium name="Ensembl"/>
        </authorList>
    </citation>
    <scope>IDENTIFICATION</scope>
</reference>
<dbReference type="InterPro" id="IPR036028">
    <property type="entry name" value="SH3-like_dom_sf"/>
</dbReference>
<dbReference type="CDD" id="cd06723">
    <property type="entry name" value="PDZ1_Dlg1-2-4-like"/>
    <property type="match status" value="1"/>
</dbReference>
<dbReference type="InterPro" id="IPR035763">
    <property type="entry name" value="DLG3_SH3"/>
</dbReference>
<dbReference type="GO" id="GO:0043113">
    <property type="term" value="P:receptor clustering"/>
    <property type="evidence" value="ECO:0007669"/>
    <property type="project" value="TreeGrafter"/>
</dbReference>
<proteinExistence type="inferred from homology"/>
<dbReference type="Pfam" id="PF00595">
    <property type="entry name" value="PDZ"/>
    <property type="match status" value="3"/>
</dbReference>
<feature type="domain" description="Guanylate kinase-like" evidence="7">
    <location>
        <begin position="517"/>
        <end position="692"/>
    </location>
</feature>
<dbReference type="GO" id="GO:0007268">
    <property type="term" value="P:chemical synaptic transmission"/>
    <property type="evidence" value="ECO:0007669"/>
    <property type="project" value="InterPro"/>
</dbReference>
<reference evidence="9" key="3">
    <citation type="submission" date="2025-09" db="UniProtKB">
        <authorList>
            <consortium name="Ensembl"/>
        </authorList>
    </citation>
    <scope>IDENTIFICATION</scope>
</reference>
<dbReference type="PROSITE" id="PS50052">
    <property type="entry name" value="GUANYLATE_KINASE_2"/>
    <property type="match status" value="1"/>
</dbReference>
<dbReference type="FunFam" id="2.30.30.40:FF:000027">
    <property type="entry name" value="Disks large homolog 3 isoform 1"/>
    <property type="match status" value="1"/>
</dbReference>
<evidence type="ECO:0000256" key="2">
    <source>
        <dbReference type="ARBA" id="ARBA00007014"/>
    </source>
</evidence>
<dbReference type="Ensembl" id="ENSSFAT00005039807.1">
    <property type="protein sequence ID" value="ENSSFAP00005038375.1"/>
    <property type="gene ID" value="ENSSFAG00005013933.1"/>
</dbReference>
<dbReference type="FunFam" id="2.30.42.10:FF:000001">
    <property type="entry name" value="Disks large homolog 1 isoform 2"/>
    <property type="match status" value="1"/>
</dbReference>
<dbReference type="InterPro" id="IPR008144">
    <property type="entry name" value="Guanylate_kin-like_dom"/>
</dbReference>
<dbReference type="InterPro" id="IPR001452">
    <property type="entry name" value="SH3_domain"/>
</dbReference>
<dbReference type="GO" id="GO:0016323">
    <property type="term" value="C:basolateral plasma membrane"/>
    <property type="evidence" value="ECO:0007669"/>
    <property type="project" value="TreeGrafter"/>
</dbReference>
<evidence type="ECO:0000313" key="10">
    <source>
        <dbReference type="Proteomes" id="UP000472267"/>
    </source>
</evidence>
<evidence type="ECO:0000259" key="7">
    <source>
        <dbReference type="PROSITE" id="PS50052"/>
    </source>
</evidence>
<dbReference type="Proteomes" id="UP000472267">
    <property type="component" value="Chromosome 2"/>
</dbReference>
<dbReference type="GO" id="GO:0031594">
    <property type="term" value="C:neuromuscular junction"/>
    <property type="evidence" value="ECO:0007669"/>
    <property type="project" value="InterPro"/>
</dbReference>
<dbReference type="Gene3D" id="2.30.42.10">
    <property type="match status" value="3"/>
</dbReference>
<dbReference type="Pfam" id="PF00018">
    <property type="entry name" value="SH3_1"/>
    <property type="match status" value="1"/>
</dbReference>
<dbReference type="PROSITE" id="PS00856">
    <property type="entry name" value="GUANYLATE_KINASE_1"/>
    <property type="match status" value="1"/>
</dbReference>
<gene>
    <name evidence="9" type="primary">dlg3</name>
</gene>
<organism evidence="9 10">
    <name type="scientific">Salarias fasciatus</name>
    <name type="common">Jewelled blenny</name>
    <name type="synonym">Blennius fasciatus</name>
    <dbReference type="NCBI Taxonomy" id="181472"/>
    <lineage>
        <taxon>Eukaryota</taxon>
        <taxon>Metazoa</taxon>
        <taxon>Chordata</taxon>
        <taxon>Craniata</taxon>
        <taxon>Vertebrata</taxon>
        <taxon>Euteleostomi</taxon>
        <taxon>Actinopterygii</taxon>
        <taxon>Neopterygii</taxon>
        <taxon>Teleostei</taxon>
        <taxon>Neoteleostei</taxon>
        <taxon>Acanthomorphata</taxon>
        <taxon>Ovalentaria</taxon>
        <taxon>Blenniimorphae</taxon>
        <taxon>Blenniiformes</taxon>
        <taxon>Blennioidei</taxon>
        <taxon>Blenniidae</taxon>
        <taxon>Salariinae</taxon>
        <taxon>Salarias</taxon>
    </lineage>
</organism>
<dbReference type="GO" id="GO:0098839">
    <property type="term" value="C:postsynaptic density membrane"/>
    <property type="evidence" value="ECO:0007669"/>
    <property type="project" value="TreeGrafter"/>
</dbReference>
<dbReference type="SMART" id="SM00326">
    <property type="entry name" value="SH3"/>
    <property type="match status" value="1"/>
</dbReference>
<evidence type="ECO:0000256" key="5">
    <source>
        <dbReference type="PROSITE-ProRule" id="PRU00192"/>
    </source>
</evidence>
<dbReference type="GO" id="GO:0097120">
    <property type="term" value="P:receptor localization to synapse"/>
    <property type="evidence" value="ECO:0007669"/>
    <property type="project" value="TreeGrafter"/>
</dbReference>
<evidence type="ECO:0000256" key="1">
    <source>
        <dbReference type="ARBA" id="ARBA00004370"/>
    </source>
</evidence>
<keyword evidence="10" id="KW-1185">Reference proteome</keyword>
<dbReference type="InterPro" id="IPR019583">
    <property type="entry name" value="DLG1-4_PDZ_assoc"/>
</dbReference>
<dbReference type="CDD" id="cd06795">
    <property type="entry name" value="PDZ3_Dlg1-2-4-like"/>
    <property type="match status" value="1"/>
</dbReference>
<dbReference type="CDD" id="cd06724">
    <property type="entry name" value="PDZ2_Dlg1-2-4-like"/>
    <property type="match status" value="1"/>
</dbReference>
<dbReference type="PANTHER" id="PTHR23119">
    <property type="entry name" value="DISCS LARGE"/>
    <property type="match status" value="1"/>
</dbReference>
<dbReference type="InterPro" id="IPR020590">
    <property type="entry name" value="Guanylate_kinase_CS"/>
</dbReference>
<evidence type="ECO:0000313" key="9">
    <source>
        <dbReference type="Ensembl" id="ENSSFAP00005038375.1"/>
    </source>
</evidence>
<evidence type="ECO:0000259" key="6">
    <source>
        <dbReference type="PROSITE" id="PS50002"/>
    </source>
</evidence>
<dbReference type="Gene3D" id="3.40.50.300">
    <property type="entry name" value="P-loop containing nucleotide triphosphate hydrolases"/>
    <property type="match status" value="1"/>
</dbReference>
<dbReference type="Pfam" id="PF00625">
    <property type="entry name" value="Guanylate_kin"/>
    <property type="match status" value="1"/>
</dbReference>
<feature type="domain" description="PDZ" evidence="8">
    <location>
        <begin position="298"/>
        <end position="379"/>
    </location>
</feature>
<keyword evidence="4" id="KW-0677">Repeat</keyword>
<dbReference type="GO" id="GO:0098609">
    <property type="term" value="P:cell-cell adhesion"/>
    <property type="evidence" value="ECO:0007669"/>
    <property type="project" value="TreeGrafter"/>
</dbReference>
<dbReference type="PIRSF" id="PIRSF001741">
    <property type="entry name" value="MAGUK_DLGH"/>
    <property type="match status" value="1"/>
</dbReference>
<comment type="subcellular location">
    <subcellularLocation>
        <location evidence="1">Membrane</location>
    </subcellularLocation>
</comment>
<dbReference type="PANTHER" id="PTHR23119:SF28">
    <property type="entry name" value="DISKS LARGE HOMOLOG 3"/>
    <property type="match status" value="1"/>
</dbReference>
<reference evidence="9" key="1">
    <citation type="submission" date="2019-06" db="EMBL/GenBank/DDBJ databases">
        <authorList>
            <consortium name="Wellcome Sanger Institute Data Sharing"/>
        </authorList>
    </citation>
    <scope>NUCLEOTIDE SEQUENCE [LARGE SCALE GENOMIC DNA]</scope>
</reference>
<dbReference type="CDD" id="cd12029">
    <property type="entry name" value="SH3_DLG3"/>
    <property type="match status" value="1"/>
</dbReference>
<dbReference type="PROSITE" id="PS50002">
    <property type="entry name" value="SH3"/>
    <property type="match status" value="1"/>
</dbReference>
<dbReference type="CDD" id="cd00071">
    <property type="entry name" value="GMPK"/>
    <property type="match status" value="1"/>
</dbReference>
<name>A0A672IBQ4_SALFA</name>
<feature type="domain" description="SH3" evidence="6">
    <location>
        <begin position="413"/>
        <end position="483"/>
    </location>
</feature>
<dbReference type="SUPFAM" id="SSF50044">
    <property type="entry name" value="SH3-domain"/>
    <property type="match status" value="1"/>
</dbReference>
<dbReference type="Pfam" id="PF10600">
    <property type="entry name" value="PDZ_assoc"/>
    <property type="match status" value="1"/>
</dbReference>
<dbReference type="FunFam" id="3.30.63.10:FF:000001">
    <property type="entry name" value="Disks large homolog 1 isoform 2"/>
    <property type="match status" value="1"/>
</dbReference>
<dbReference type="InterPro" id="IPR008145">
    <property type="entry name" value="GK/Ca_channel_bsu"/>
</dbReference>
<dbReference type="GO" id="GO:0043005">
    <property type="term" value="C:neuron projection"/>
    <property type="evidence" value="ECO:0007669"/>
    <property type="project" value="InterPro"/>
</dbReference>
<dbReference type="GO" id="GO:0019901">
    <property type="term" value="F:protein kinase binding"/>
    <property type="evidence" value="ECO:0007669"/>
    <property type="project" value="TreeGrafter"/>
</dbReference>
<evidence type="ECO:0000256" key="4">
    <source>
        <dbReference type="ARBA" id="ARBA00022737"/>
    </source>
</evidence>
<dbReference type="InterPro" id="IPR036034">
    <property type="entry name" value="PDZ_sf"/>
</dbReference>
<dbReference type="InterPro" id="IPR016313">
    <property type="entry name" value="DLG1-like"/>
</dbReference>
<sequence>YRCSFEPLIEAHYLSSPSTLKWRFCMRKPYCTDLEPTLGPSLTSKCMNVCAVDCTPLKMPIMTCIQGNSGLGFSIAGGIDNPHIPDDPGIFITKIIPGGAAAMDGRLGVNDCVLRVNDVDVSEVVHSRAVEALKEAGPVVRLLVRRRQAPPETILEVNLLKGPKGLGFSIAGGIGNQHIPGDNSIYITKIIEGGAAQKDGRLQTGDRLLAVNNIVLQDVRHEEAVAALKNTSDMVYLKVAKPGPVHLNDMYAPPDYSSSTYLLLLGPVYPPPQVTPSRYSPVPRHMLGEEDFTREPRKVLLHKGSTGLGFNIVGGEDGEGIFVSFILAGGPADLSGELRRGDRILSVNGVNLRNATHEQAAAALKRAGQTVTIIAQYRPEEYSRFESKIHDLREQMMNSSMSSGSGSLRTSEKRSLYVRALFDYDRTRDSCLPSQGLSFSYGDILHVINASDDEWWQARLVTPHGESEQIGVIPSKKRVEKKERARLKTVKFHARTEGQEDTILSYEPVIRQEIHYTRPVIILGPMKDRVNDDLISEFPHKFGSCVPHTTRPRRENEMDGQDYHFVASREQMEKDIQDNKFIEAGQFNENLYGTSILSVRTVAERGKHCILDVSGNAIKRLQQAQLYPIAIFIKPKSIEALMEMNKRQTYEQANKVFDKAVKLEQDFGEFFTAIVQGDSLEEIYNKIKLIIEEQSGPYIWIPSSEKL</sequence>
<evidence type="ECO:0000256" key="3">
    <source>
        <dbReference type="ARBA" id="ARBA00022443"/>
    </source>
</evidence>
<dbReference type="FunFam" id="3.40.50.300:FF:001402">
    <property type="entry name" value="Discs, large homolog 3 (Drosophila)"/>
    <property type="match status" value="1"/>
</dbReference>
<dbReference type="SUPFAM" id="SSF50156">
    <property type="entry name" value="PDZ domain-like"/>
    <property type="match status" value="3"/>
</dbReference>
<accession>A0A672IBQ4</accession>